<keyword evidence="1" id="KW-0732">Signal</keyword>
<accession>A0A6C0G6Y7</accession>
<protein>
    <submittedName>
        <fullName evidence="2">Type VI secretion system tube protein Hcp</fullName>
    </submittedName>
</protein>
<dbReference type="InterPro" id="IPR008514">
    <property type="entry name" value="T6SS_Hcp"/>
</dbReference>
<dbReference type="PANTHER" id="PTHR36152:SF1">
    <property type="entry name" value="UBIQUITIN-LIKE DOMAIN-CONTAINING PROTEIN"/>
    <property type="match status" value="1"/>
</dbReference>
<dbReference type="RefSeq" id="WP_162358708.1">
    <property type="nucleotide sequence ID" value="NZ_CP048209.1"/>
</dbReference>
<evidence type="ECO:0000313" key="2">
    <source>
        <dbReference type="EMBL" id="QHT62275.1"/>
    </source>
</evidence>
<dbReference type="KEGG" id="plyc:GXP70_21355"/>
<dbReference type="Gene3D" id="2.30.110.20">
    <property type="entry name" value="Hcp1-like"/>
    <property type="match status" value="1"/>
</dbReference>
<gene>
    <name evidence="2" type="ORF">GXP70_21355</name>
</gene>
<name>A0A6C0G6Y7_9BACL</name>
<dbReference type="EMBL" id="CP048209">
    <property type="protein sequence ID" value="QHT62275.1"/>
    <property type="molecule type" value="Genomic_DNA"/>
</dbReference>
<evidence type="ECO:0000313" key="3">
    <source>
        <dbReference type="Proteomes" id="UP000476064"/>
    </source>
</evidence>
<keyword evidence="3" id="KW-1185">Reference proteome</keyword>
<dbReference type="InterPro" id="IPR053165">
    <property type="entry name" value="HSI-I_assembly_Hcp1"/>
</dbReference>
<evidence type="ECO:0000256" key="1">
    <source>
        <dbReference type="SAM" id="SignalP"/>
    </source>
</evidence>
<dbReference type="SUPFAM" id="SSF141452">
    <property type="entry name" value="Hcp1-like"/>
    <property type="match status" value="1"/>
</dbReference>
<dbReference type="PANTHER" id="PTHR36152">
    <property type="entry name" value="CYTOPLASMIC PROTEIN-RELATED"/>
    <property type="match status" value="1"/>
</dbReference>
<dbReference type="InterPro" id="IPR036624">
    <property type="entry name" value="Hcp1-lik_sf"/>
</dbReference>
<feature type="signal peptide" evidence="1">
    <location>
        <begin position="1"/>
        <end position="29"/>
    </location>
</feature>
<reference evidence="2 3" key="1">
    <citation type="submission" date="2020-01" db="EMBL/GenBank/DDBJ databases">
        <title>Paenibacillus sp. nov., isolated from tomato rhizosphere.</title>
        <authorList>
            <person name="Weon H.-Y."/>
            <person name="Lee S.A."/>
        </authorList>
    </citation>
    <scope>NUCLEOTIDE SEQUENCE [LARGE SCALE GENOMIC DNA]</scope>
    <source>
        <strain evidence="2 3">12200R-189</strain>
    </source>
</reference>
<proteinExistence type="predicted"/>
<dbReference type="AlphaFoldDB" id="A0A6C0G6Y7"/>
<organism evidence="2 3">
    <name type="scientific">Paenibacillus lycopersici</name>
    <dbReference type="NCBI Taxonomy" id="2704462"/>
    <lineage>
        <taxon>Bacteria</taxon>
        <taxon>Bacillati</taxon>
        <taxon>Bacillota</taxon>
        <taxon>Bacilli</taxon>
        <taxon>Bacillales</taxon>
        <taxon>Paenibacillaceae</taxon>
        <taxon>Paenibacillus</taxon>
    </lineage>
</organism>
<dbReference type="Proteomes" id="UP000476064">
    <property type="component" value="Chromosome"/>
</dbReference>
<feature type="chain" id="PRO_5025416617" evidence="1">
    <location>
        <begin position="30"/>
        <end position="287"/>
    </location>
</feature>
<sequence length="287" mass="30251">MARRIPLTLLTLLVAAALLFFPRAASVQAAPSDALPPMLLTLDGLKGGFTGGAFKDAIEVSSYSLGASVQAAAGSGHGAGKPAFTDVSLTKRTDASSLALLKALATGKPIKDGYLYFQTRSASQPRTYMVIHFSDLLITGYQNDSSGDAPSTETFALQAESMLYKYMTVNPDGSPGSTITVPIGKDPGTSSVATKYHFDPIYAATASGTTYIKGFTVTLKSAAVNSTVQQTLYRINGGAWTIYTGPFAIYADDAHTVEYYSSDMDEDIEPINVMNFDAGTFTGSGSY</sequence>
<dbReference type="Pfam" id="PF05638">
    <property type="entry name" value="T6SS_HCP"/>
    <property type="match status" value="1"/>
</dbReference>